<dbReference type="RefSeq" id="WP_170246048.1">
    <property type="nucleotide sequence ID" value="NZ_BJZV01000022.1"/>
</dbReference>
<dbReference type="Proteomes" id="UP000321750">
    <property type="component" value="Unassembled WGS sequence"/>
</dbReference>
<accession>A0A512JP62</accession>
<dbReference type="EMBL" id="BJZV01000022">
    <property type="protein sequence ID" value="GEP11746.1"/>
    <property type="molecule type" value="Genomic_DNA"/>
</dbReference>
<protein>
    <submittedName>
        <fullName evidence="1">Uncharacterized protein</fullName>
    </submittedName>
</protein>
<proteinExistence type="predicted"/>
<dbReference type="AlphaFoldDB" id="A0A512JP62"/>
<evidence type="ECO:0000313" key="1">
    <source>
        <dbReference type="EMBL" id="GEP11746.1"/>
    </source>
</evidence>
<reference evidence="1 2" key="1">
    <citation type="submission" date="2019-07" db="EMBL/GenBank/DDBJ databases">
        <title>Whole genome shotgun sequence of Methylobacterium gnaphalii NBRC 107716.</title>
        <authorList>
            <person name="Hosoyama A."/>
            <person name="Uohara A."/>
            <person name="Ohji S."/>
            <person name="Ichikawa N."/>
        </authorList>
    </citation>
    <scope>NUCLEOTIDE SEQUENCE [LARGE SCALE GENOMIC DNA]</scope>
    <source>
        <strain evidence="1 2">NBRC 107716</strain>
    </source>
</reference>
<comment type="caution">
    <text evidence="1">The sequence shown here is derived from an EMBL/GenBank/DDBJ whole genome shotgun (WGS) entry which is preliminary data.</text>
</comment>
<organism evidence="1 2">
    <name type="scientific">Methylobacterium gnaphalii</name>
    <dbReference type="NCBI Taxonomy" id="1010610"/>
    <lineage>
        <taxon>Bacteria</taxon>
        <taxon>Pseudomonadati</taxon>
        <taxon>Pseudomonadota</taxon>
        <taxon>Alphaproteobacteria</taxon>
        <taxon>Hyphomicrobiales</taxon>
        <taxon>Methylobacteriaceae</taxon>
        <taxon>Methylobacterium</taxon>
    </lineage>
</organism>
<name>A0A512JP62_9HYPH</name>
<evidence type="ECO:0000313" key="2">
    <source>
        <dbReference type="Proteomes" id="UP000321750"/>
    </source>
</evidence>
<sequence>MAETSETTLKWISEGDALPKVGQVVLVATPRSVGEFWNVATARLLIRFEEVAAVPVKAGSAWPSDYWWGYGRQGQEVGLITGNGFWAALEAIPLPPGAEHQHMNGYHAVAQIGDVFIPQKR</sequence>
<keyword evidence="2" id="KW-1185">Reference proteome</keyword>
<gene>
    <name evidence="1" type="ORF">MGN01_35910</name>
</gene>